<keyword evidence="7" id="KW-0675">Receptor</keyword>
<dbReference type="InterPro" id="IPR002153">
    <property type="entry name" value="TRPC_channel"/>
</dbReference>
<evidence type="ECO:0000256" key="5">
    <source>
        <dbReference type="SAM" id="MobiDB-lite"/>
    </source>
</evidence>
<accession>A0A2B4RDX9</accession>
<evidence type="ECO:0000256" key="6">
    <source>
        <dbReference type="SAM" id="Phobius"/>
    </source>
</evidence>
<dbReference type="Proteomes" id="UP000225706">
    <property type="component" value="Unassembled WGS sequence"/>
</dbReference>
<dbReference type="PANTHER" id="PTHR10117">
    <property type="entry name" value="TRANSIENT RECEPTOR POTENTIAL CHANNEL"/>
    <property type="match status" value="1"/>
</dbReference>
<dbReference type="GO" id="GO:0051480">
    <property type="term" value="P:regulation of cytosolic calcium ion concentration"/>
    <property type="evidence" value="ECO:0007669"/>
    <property type="project" value="TreeGrafter"/>
</dbReference>
<feature type="transmembrane region" description="Helical" evidence="6">
    <location>
        <begin position="62"/>
        <end position="87"/>
    </location>
</feature>
<keyword evidence="2" id="KW-0406">Ion transport</keyword>
<proteinExistence type="predicted"/>
<feature type="transmembrane region" description="Helical" evidence="6">
    <location>
        <begin position="513"/>
        <end position="538"/>
    </location>
</feature>
<evidence type="ECO:0000256" key="3">
    <source>
        <dbReference type="ARBA" id="ARBA00023303"/>
    </source>
</evidence>
<comment type="caution">
    <text evidence="7">The sequence shown here is derived from an EMBL/GenBank/DDBJ whole genome shotgun (WGS) entry which is preliminary data.</text>
</comment>
<keyword evidence="8" id="KW-1185">Reference proteome</keyword>
<keyword evidence="6" id="KW-1133">Transmembrane helix</keyword>
<keyword evidence="1" id="KW-0813">Transport</keyword>
<keyword evidence="3" id="KW-0407">Ion channel</keyword>
<dbReference type="GO" id="GO:0015279">
    <property type="term" value="F:store-operated calcium channel activity"/>
    <property type="evidence" value="ECO:0007669"/>
    <property type="project" value="TreeGrafter"/>
</dbReference>
<dbReference type="PRINTS" id="PR01097">
    <property type="entry name" value="TRNSRECEPTRP"/>
</dbReference>
<evidence type="ECO:0000313" key="7">
    <source>
        <dbReference type="EMBL" id="PFX15841.1"/>
    </source>
</evidence>
<dbReference type="EMBL" id="LSMT01000603">
    <property type="protein sequence ID" value="PFX15841.1"/>
    <property type="molecule type" value="Genomic_DNA"/>
</dbReference>
<name>A0A2B4RDX9_STYPI</name>
<dbReference type="PANTHER" id="PTHR10117:SF54">
    <property type="entry name" value="TRANSIENT RECEPTOR POTENTIAL-GAMMA PROTEIN"/>
    <property type="match status" value="1"/>
</dbReference>
<feature type="transmembrane region" description="Helical" evidence="6">
    <location>
        <begin position="567"/>
        <end position="586"/>
    </location>
</feature>
<sequence length="708" mass="81813">MEGDEDIVINPPNYNTGIEFPDGREAEKSEDQFVSHPLTYRLVNQRWNYGLPSQYLEGWKLVFLYIFTILETTLTPFLSPLITYVFYMDQKSGTKTTRRGKAVKTLPEFQQYRTSQSKVYLRLVKASTHLVWSVFGLTNLETMGSHGELSSAVVGVLYVLFLILSVIMLVNMLVALLTNTYQKVETNADVEWKFSRAVVADEYRRFHPIVAPFNIISLPLCHCYIKRCGDRRAKMAEDRRKYYNEFYNKQLFPAIKKRYQEKHGLSFPMSKILNFSLIQRVHNWEMTELICATVINEEDGSASEPLRIPTSPKEGEEKIEGLLKQFPKTVAEIKDVITAENLCSCQNPLETSFQCNAKLKKVAQERDESAEIFHNLARKVQDFSVALMDQVTPAEEKSIINSASLLDSITQPAIYYQQKKLSCWLVDVNVSVEARLPHVRTEEYLILIFYIGFMLSELQQYRSCKEKRVRVYLRFCTEGKSACLLQTAKYLVWSVFGLTELDTMEAHDDWSDYVVGILFISFLIISVIMLVNILIALLTNSYNKVETNADLEWKFSRAVVAEEYGRYHPIVVPFNIISLPVCFFYTKKYGDNWAKRAEERQRRHEDHCRVELFPALTRRYLNKHGASFPLSSEEKIDQLADKFDQLRDKIDQQEQTREKILETMEKIYHAVQTNGAVLHSQVSQHNGVADPQLDKNVQTPSGEKSADF</sequence>
<keyword evidence="6" id="KW-0812">Transmembrane</keyword>
<feature type="transmembrane region" description="Helical" evidence="6">
    <location>
        <begin position="119"/>
        <end position="140"/>
    </location>
</feature>
<organism evidence="7 8">
    <name type="scientific">Stylophora pistillata</name>
    <name type="common">Smooth cauliflower coral</name>
    <dbReference type="NCBI Taxonomy" id="50429"/>
    <lineage>
        <taxon>Eukaryota</taxon>
        <taxon>Metazoa</taxon>
        <taxon>Cnidaria</taxon>
        <taxon>Anthozoa</taxon>
        <taxon>Hexacorallia</taxon>
        <taxon>Scleractinia</taxon>
        <taxon>Astrocoeniina</taxon>
        <taxon>Pocilloporidae</taxon>
        <taxon>Stylophora</taxon>
    </lineage>
</organism>
<feature type="coiled-coil region" evidence="4">
    <location>
        <begin position="636"/>
        <end position="663"/>
    </location>
</feature>
<protein>
    <submittedName>
        <fullName evidence="7">Short transient receptor potential channel 5</fullName>
    </submittedName>
</protein>
<evidence type="ECO:0000256" key="1">
    <source>
        <dbReference type="ARBA" id="ARBA00022448"/>
    </source>
</evidence>
<feature type="region of interest" description="Disordered" evidence="5">
    <location>
        <begin position="683"/>
        <end position="708"/>
    </location>
</feature>
<feature type="transmembrane region" description="Helical" evidence="6">
    <location>
        <begin position="152"/>
        <end position="177"/>
    </location>
</feature>
<evidence type="ECO:0000313" key="8">
    <source>
        <dbReference type="Proteomes" id="UP000225706"/>
    </source>
</evidence>
<evidence type="ECO:0000256" key="2">
    <source>
        <dbReference type="ARBA" id="ARBA00023065"/>
    </source>
</evidence>
<dbReference type="GO" id="GO:0070679">
    <property type="term" value="F:inositol 1,4,5 trisphosphate binding"/>
    <property type="evidence" value="ECO:0007669"/>
    <property type="project" value="TreeGrafter"/>
</dbReference>
<dbReference type="OrthoDB" id="5962494at2759"/>
<dbReference type="AlphaFoldDB" id="A0A2B4RDX9"/>
<dbReference type="GO" id="GO:0034703">
    <property type="term" value="C:cation channel complex"/>
    <property type="evidence" value="ECO:0007669"/>
    <property type="project" value="TreeGrafter"/>
</dbReference>
<dbReference type="GO" id="GO:0005886">
    <property type="term" value="C:plasma membrane"/>
    <property type="evidence" value="ECO:0007669"/>
    <property type="project" value="TreeGrafter"/>
</dbReference>
<keyword evidence="4" id="KW-0175">Coiled coil</keyword>
<evidence type="ECO:0000256" key="4">
    <source>
        <dbReference type="SAM" id="Coils"/>
    </source>
</evidence>
<gene>
    <name evidence="7" type="primary">Trpc5</name>
    <name evidence="7" type="ORF">AWC38_SpisGene19909</name>
</gene>
<keyword evidence="6" id="KW-0472">Membrane</keyword>
<reference evidence="8" key="1">
    <citation type="journal article" date="2017" name="bioRxiv">
        <title>Comparative analysis of the genomes of Stylophora pistillata and Acropora digitifera provides evidence for extensive differences between species of corals.</title>
        <authorList>
            <person name="Voolstra C.R."/>
            <person name="Li Y."/>
            <person name="Liew Y.J."/>
            <person name="Baumgarten S."/>
            <person name="Zoccola D."/>
            <person name="Flot J.-F."/>
            <person name="Tambutte S."/>
            <person name="Allemand D."/>
            <person name="Aranda M."/>
        </authorList>
    </citation>
    <scope>NUCLEOTIDE SEQUENCE [LARGE SCALE GENOMIC DNA]</scope>
</reference>